<evidence type="ECO:0000256" key="1">
    <source>
        <dbReference type="SAM" id="MobiDB-lite"/>
    </source>
</evidence>
<gene>
    <name evidence="2" type="ORF">QJS10_CPB11g00990</name>
</gene>
<comment type="caution">
    <text evidence="2">The sequence shown here is derived from an EMBL/GenBank/DDBJ whole genome shotgun (WGS) entry which is preliminary data.</text>
</comment>
<evidence type="ECO:0000313" key="2">
    <source>
        <dbReference type="EMBL" id="KAK1303363.1"/>
    </source>
</evidence>
<dbReference type="Proteomes" id="UP001180020">
    <property type="component" value="Unassembled WGS sequence"/>
</dbReference>
<dbReference type="EMBL" id="JAUJYO010000011">
    <property type="protein sequence ID" value="KAK1303363.1"/>
    <property type="molecule type" value="Genomic_DNA"/>
</dbReference>
<dbReference type="AlphaFoldDB" id="A0AAV9DS94"/>
<accession>A0AAV9DS94</accession>
<proteinExistence type="predicted"/>
<feature type="region of interest" description="Disordered" evidence="1">
    <location>
        <begin position="27"/>
        <end position="58"/>
    </location>
</feature>
<evidence type="ECO:0000313" key="3">
    <source>
        <dbReference type="Proteomes" id="UP001180020"/>
    </source>
</evidence>
<protein>
    <submittedName>
        <fullName evidence="2">Uncharacterized protein</fullName>
    </submittedName>
</protein>
<reference evidence="2" key="2">
    <citation type="submission" date="2023-06" db="EMBL/GenBank/DDBJ databases">
        <authorList>
            <person name="Ma L."/>
            <person name="Liu K.-W."/>
            <person name="Li Z."/>
            <person name="Hsiao Y.-Y."/>
            <person name="Qi Y."/>
            <person name="Fu T."/>
            <person name="Tang G."/>
            <person name="Zhang D."/>
            <person name="Sun W.-H."/>
            <person name="Liu D.-K."/>
            <person name="Li Y."/>
            <person name="Chen G.-Z."/>
            <person name="Liu X.-D."/>
            <person name="Liao X.-Y."/>
            <person name="Jiang Y.-T."/>
            <person name="Yu X."/>
            <person name="Hao Y."/>
            <person name="Huang J."/>
            <person name="Zhao X.-W."/>
            <person name="Ke S."/>
            <person name="Chen Y.-Y."/>
            <person name="Wu W.-L."/>
            <person name="Hsu J.-L."/>
            <person name="Lin Y.-F."/>
            <person name="Huang M.-D."/>
            <person name="Li C.-Y."/>
            <person name="Huang L."/>
            <person name="Wang Z.-W."/>
            <person name="Zhao X."/>
            <person name="Zhong W.-Y."/>
            <person name="Peng D.-H."/>
            <person name="Ahmad S."/>
            <person name="Lan S."/>
            <person name="Zhang J.-S."/>
            <person name="Tsai W.-C."/>
            <person name="Van De Peer Y."/>
            <person name="Liu Z.-J."/>
        </authorList>
    </citation>
    <scope>NUCLEOTIDE SEQUENCE</scope>
    <source>
        <strain evidence="2">CP</strain>
        <tissue evidence="2">Leaves</tissue>
    </source>
</reference>
<sequence>MKGFDSSPGKLEFLKFLSMNSVSLQKNKDNTQMGRTVVVKGGGGPKEGRGHESHASII</sequence>
<name>A0AAV9DS94_ACOCL</name>
<organism evidence="2 3">
    <name type="scientific">Acorus calamus</name>
    <name type="common">Sweet flag</name>
    <dbReference type="NCBI Taxonomy" id="4465"/>
    <lineage>
        <taxon>Eukaryota</taxon>
        <taxon>Viridiplantae</taxon>
        <taxon>Streptophyta</taxon>
        <taxon>Embryophyta</taxon>
        <taxon>Tracheophyta</taxon>
        <taxon>Spermatophyta</taxon>
        <taxon>Magnoliopsida</taxon>
        <taxon>Liliopsida</taxon>
        <taxon>Acoraceae</taxon>
        <taxon>Acorus</taxon>
    </lineage>
</organism>
<feature type="compositionally biased region" description="Basic and acidic residues" evidence="1">
    <location>
        <begin position="46"/>
        <end position="58"/>
    </location>
</feature>
<reference evidence="2" key="1">
    <citation type="journal article" date="2023" name="Nat. Commun.">
        <title>Diploid and tetraploid genomes of Acorus and the evolution of monocots.</title>
        <authorList>
            <person name="Ma L."/>
            <person name="Liu K.W."/>
            <person name="Li Z."/>
            <person name="Hsiao Y.Y."/>
            <person name="Qi Y."/>
            <person name="Fu T."/>
            <person name="Tang G.D."/>
            <person name="Zhang D."/>
            <person name="Sun W.H."/>
            <person name="Liu D.K."/>
            <person name="Li Y."/>
            <person name="Chen G.Z."/>
            <person name="Liu X.D."/>
            <person name="Liao X.Y."/>
            <person name="Jiang Y.T."/>
            <person name="Yu X."/>
            <person name="Hao Y."/>
            <person name="Huang J."/>
            <person name="Zhao X.W."/>
            <person name="Ke S."/>
            <person name="Chen Y.Y."/>
            <person name="Wu W.L."/>
            <person name="Hsu J.L."/>
            <person name="Lin Y.F."/>
            <person name="Huang M.D."/>
            <person name="Li C.Y."/>
            <person name="Huang L."/>
            <person name="Wang Z.W."/>
            <person name="Zhao X."/>
            <person name="Zhong W.Y."/>
            <person name="Peng D.H."/>
            <person name="Ahmad S."/>
            <person name="Lan S."/>
            <person name="Zhang J.S."/>
            <person name="Tsai W.C."/>
            <person name="Van de Peer Y."/>
            <person name="Liu Z.J."/>
        </authorList>
    </citation>
    <scope>NUCLEOTIDE SEQUENCE</scope>
    <source>
        <strain evidence="2">CP</strain>
    </source>
</reference>
<keyword evidence="3" id="KW-1185">Reference proteome</keyword>